<dbReference type="EMBL" id="CP059139">
    <property type="protein sequence ID" value="QMV62777.1"/>
    <property type="molecule type" value="Genomic_DNA"/>
</dbReference>
<dbReference type="Proteomes" id="UP000515276">
    <property type="component" value="Chromosome"/>
</dbReference>
<keyword evidence="2" id="KW-1185">Reference proteome</keyword>
<gene>
    <name evidence="1" type="ORF">HS968_22580</name>
</gene>
<protein>
    <submittedName>
        <fullName evidence="1">Uncharacterized protein</fullName>
    </submittedName>
</protein>
<organism evidence="1 2">
    <name type="scientific">Pseudomonas berkeleyensis</name>
    <dbReference type="NCBI Taxonomy" id="2726956"/>
    <lineage>
        <taxon>Bacteria</taxon>
        <taxon>Pseudomonadati</taxon>
        <taxon>Pseudomonadota</taxon>
        <taxon>Gammaproteobacteria</taxon>
        <taxon>Pseudomonadales</taxon>
        <taxon>Pseudomonadaceae</taxon>
        <taxon>Pseudomonas</taxon>
    </lineage>
</organism>
<accession>A0A7G5DM02</accession>
<dbReference type="RefSeq" id="WP_182368742.1">
    <property type="nucleotide sequence ID" value="NZ_CP059139.1"/>
</dbReference>
<name>A0A7G5DM02_9PSED</name>
<evidence type="ECO:0000313" key="1">
    <source>
        <dbReference type="EMBL" id="QMV62777.1"/>
    </source>
</evidence>
<reference evidence="1 2" key="1">
    <citation type="journal article" date="2020" name="G3 (Bethesda)">
        <title>CeMbio - The Caenorhabditis elegans Microbiome Resource.</title>
        <authorList>
            <person name="Dirksen P."/>
            <person name="Assie A."/>
            <person name="Zimmermann J."/>
            <person name="Zhang F."/>
            <person name="Tietje A.M."/>
            <person name="Marsh S.A."/>
            <person name="Felix M.A."/>
            <person name="Shapira M."/>
            <person name="Kaleta C."/>
            <person name="Schulenburg H."/>
            <person name="Samuel B."/>
        </authorList>
    </citation>
    <scope>NUCLEOTIDE SEQUENCE [LARGE SCALE GENOMIC DNA]</scope>
    <source>
        <strain evidence="1 2">MSPm1</strain>
    </source>
</reference>
<sequence>MTTAQHIFKGNGAPTDVPQSLAAHYIDEDTGDQYLSTGTTNATDWRLAVQVSEGKLAAQNPGTYLIKQTTRTVEADISEGSVTLELEPALLIGSTSFEVLLYLNSSPATLSIRGTASGPGASLGYAKLDSMPYSDHLAGAGQEWRLSSEGANVWFVWFQVMVNGGAIYLLERMANVSDPEE</sequence>
<evidence type="ECO:0000313" key="2">
    <source>
        <dbReference type="Proteomes" id="UP000515276"/>
    </source>
</evidence>
<proteinExistence type="predicted"/>
<dbReference type="AlphaFoldDB" id="A0A7G5DM02"/>